<reference evidence="1" key="1">
    <citation type="journal article" date="2020" name="Nature">
        <title>Giant virus diversity and host interactions through global metagenomics.</title>
        <authorList>
            <person name="Schulz F."/>
            <person name="Roux S."/>
            <person name="Paez-Espino D."/>
            <person name="Jungbluth S."/>
            <person name="Walsh D.A."/>
            <person name="Denef V.J."/>
            <person name="McMahon K.D."/>
            <person name="Konstantinidis K.T."/>
            <person name="Eloe-Fadrosh E.A."/>
            <person name="Kyrpides N.C."/>
            <person name="Woyke T."/>
        </authorList>
    </citation>
    <scope>NUCLEOTIDE SEQUENCE</scope>
    <source>
        <strain evidence="1">GVMAG-M-3300023174-207</strain>
    </source>
</reference>
<name>A0A6C0DKA9_9ZZZZ</name>
<proteinExistence type="predicted"/>
<accession>A0A6C0DKA9</accession>
<organism evidence="1">
    <name type="scientific">viral metagenome</name>
    <dbReference type="NCBI Taxonomy" id="1070528"/>
    <lineage>
        <taxon>unclassified sequences</taxon>
        <taxon>metagenomes</taxon>
        <taxon>organismal metagenomes</taxon>
    </lineage>
</organism>
<dbReference type="AlphaFoldDB" id="A0A6C0DKA9"/>
<sequence length="153" mass="17976">MSKRAPPDFTKLKVVLIEPKKKLQGETKSKFLDPDSELYFHIYDCQQRIKHAGIRFESRFEPHVELISNTEGKEVFLSRAKELHMKEFDATDKSIYKIVGKTLVMKLPSLDNRELCIKIAHFSYLPPHIDRLVSIIFDPQYSPYSDWEQTVFD</sequence>
<dbReference type="EMBL" id="MN739630">
    <property type="protein sequence ID" value="QHT17003.1"/>
    <property type="molecule type" value="Genomic_DNA"/>
</dbReference>
<evidence type="ECO:0000313" key="1">
    <source>
        <dbReference type="EMBL" id="QHT17003.1"/>
    </source>
</evidence>
<protein>
    <submittedName>
        <fullName evidence="1">Uncharacterized protein</fullName>
    </submittedName>
</protein>